<name>A0A4V6NZU0_9FIRM</name>
<accession>A0A4V6NZU0</accession>
<sequence>MMNKKLIKTVLLGVSLLVMSSGASFANEGNGSSGSMSGQEPAYIYDVGDRALLIAPDSPDRPVSHQCKIEKLMRVYFKDNES</sequence>
<dbReference type="RefSeq" id="WP_132251060.1">
    <property type="nucleotide sequence ID" value="NZ_SMAL01000003.1"/>
</dbReference>
<evidence type="ECO:0000313" key="3">
    <source>
        <dbReference type="Proteomes" id="UP000294902"/>
    </source>
</evidence>
<keyword evidence="3" id="KW-1185">Reference proteome</keyword>
<evidence type="ECO:0000256" key="1">
    <source>
        <dbReference type="SAM" id="SignalP"/>
    </source>
</evidence>
<dbReference type="Proteomes" id="UP000294902">
    <property type="component" value="Unassembled WGS sequence"/>
</dbReference>
<proteinExistence type="predicted"/>
<protein>
    <submittedName>
        <fullName evidence="2">Uncharacterized protein</fullName>
    </submittedName>
</protein>
<comment type="caution">
    <text evidence="2">The sequence shown here is derived from an EMBL/GenBank/DDBJ whole genome shotgun (WGS) entry which is preliminary data.</text>
</comment>
<feature type="signal peptide" evidence="1">
    <location>
        <begin position="1"/>
        <end position="26"/>
    </location>
</feature>
<gene>
    <name evidence="2" type="ORF">EDC18_103105</name>
</gene>
<dbReference type="EMBL" id="SMAL01000003">
    <property type="protein sequence ID" value="TCT15400.1"/>
    <property type="molecule type" value="Genomic_DNA"/>
</dbReference>
<feature type="chain" id="PRO_5020870025" evidence="1">
    <location>
        <begin position="27"/>
        <end position="82"/>
    </location>
</feature>
<dbReference type="AlphaFoldDB" id="A0A4V6NZU0"/>
<reference evidence="2 3" key="1">
    <citation type="submission" date="2019-03" db="EMBL/GenBank/DDBJ databases">
        <title>Genomic Encyclopedia of Type Strains, Phase IV (KMG-IV): sequencing the most valuable type-strain genomes for metagenomic binning, comparative biology and taxonomic classification.</title>
        <authorList>
            <person name="Goeker M."/>
        </authorList>
    </citation>
    <scope>NUCLEOTIDE SEQUENCE [LARGE SCALE GENOMIC DNA]</scope>
    <source>
        <strain evidence="2 3">DSM 24629</strain>
    </source>
</reference>
<keyword evidence="1" id="KW-0732">Signal</keyword>
<organism evidence="2 3">
    <name type="scientific">Natranaerovirga pectinivora</name>
    <dbReference type="NCBI Taxonomy" id="682400"/>
    <lineage>
        <taxon>Bacteria</taxon>
        <taxon>Bacillati</taxon>
        <taxon>Bacillota</taxon>
        <taxon>Clostridia</taxon>
        <taxon>Lachnospirales</taxon>
        <taxon>Natranaerovirgaceae</taxon>
        <taxon>Natranaerovirga</taxon>
    </lineage>
</organism>
<evidence type="ECO:0000313" key="2">
    <source>
        <dbReference type="EMBL" id="TCT15400.1"/>
    </source>
</evidence>